<evidence type="ECO:0000313" key="1">
    <source>
        <dbReference type="EMBL" id="MEA8802462.1"/>
    </source>
</evidence>
<dbReference type="InterPro" id="IPR036388">
    <property type="entry name" value="WH-like_DNA-bd_sf"/>
</dbReference>
<comment type="caution">
    <text evidence="1">The sequence shown here is derived from an EMBL/GenBank/DDBJ whole genome shotgun (WGS) entry which is preliminary data.</text>
</comment>
<name>A0AAW9LWB7_KLEAE</name>
<dbReference type="RefSeq" id="WP_323788152.1">
    <property type="nucleotide sequence ID" value="NZ_JARELW010000016.1"/>
</dbReference>
<accession>A0AAW9LWB7</accession>
<dbReference type="EMBL" id="JARELW010000016">
    <property type="protein sequence ID" value="MEA8802462.1"/>
    <property type="molecule type" value="Genomic_DNA"/>
</dbReference>
<reference evidence="1" key="1">
    <citation type="journal article" date="2023" name="J. Hosp. Infect.">
        <title>Cross-contamination of carbapenem-resistant Gram-negative bacteria between patients and hospital environment in the first year of a newly built surgical ward.</title>
        <authorList>
            <person name="Boutin S."/>
            <person name="Scherrer M."/>
            <person name="Spath I."/>
            <person name="Kocer K."/>
            <person name="Heeg K."/>
            <person name="Nurjadi D."/>
        </authorList>
    </citation>
    <scope>NUCLEOTIDE SEQUENCE</scope>
    <source>
        <strain evidence="1">KE10384</strain>
    </source>
</reference>
<dbReference type="Gene3D" id="1.10.10.10">
    <property type="entry name" value="Winged helix-like DNA-binding domain superfamily/Winged helix DNA-binding domain"/>
    <property type="match status" value="1"/>
</dbReference>
<protein>
    <recommendedName>
        <fullName evidence="3">MarR family transcriptional regulator</fullName>
    </recommendedName>
</protein>
<gene>
    <name evidence="1" type="ORF">PZT46_24930</name>
</gene>
<dbReference type="SUPFAM" id="SSF46785">
    <property type="entry name" value="Winged helix' DNA-binding domain"/>
    <property type="match status" value="1"/>
</dbReference>
<dbReference type="InterPro" id="IPR036390">
    <property type="entry name" value="WH_DNA-bd_sf"/>
</dbReference>
<organism evidence="1 2">
    <name type="scientific">Klebsiella aerogenes</name>
    <name type="common">Enterobacter aerogenes</name>
    <dbReference type="NCBI Taxonomy" id="548"/>
    <lineage>
        <taxon>Bacteria</taxon>
        <taxon>Pseudomonadati</taxon>
        <taxon>Pseudomonadota</taxon>
        <taxon>Gammaproteobacteria</taxon>
        <taxon>Enterobacterales</taxon>
        <taxon>Enterobacteriaceae</taxon>
        <taxon>Klebsiella/Raoultella group</taxon>
        <taxon>Klebsiella</taxon>
    </lineage>
</organism>
<evidence type="ECO:0000313" key="2">
    <source>
        <dbReference type="Proteomes" id="UP001303386"/>
    </source>
</evidence>
<dbReference type="AlphaFoldDB" id="A0AAW9LWB7"/>
<dbReference type="Proteomes" id="UP001303386">
    <property type="component" value="Unassembled WGS sequence"/>
</dbReference>
<sequence length="96" mass="10822">MKTTKSQKTQYRGEITMLEFIKVNPGLTAREIAKVLDRSMCSISGQLRQLHSAGRITQDGIRDGVATWIINDMPFGCANQLRMMFDNLLKECRATA</sequence>
<evidence type="ECO:0008006" key="3">
    <source>
        <dbReference type="Google" id="ProtNLM"/>
    </source>
</evidence>
<proteinExistence type="predicted"/>